<gene>
    <name evidence="11" type="ORF">DICVIV_09754</name>
</gene>
<feature type="transmembrane region" description="Helical" evidence="8">
    <location>
        <begin position="321"/>
        <end position="343"/>
    </location>
</feature>
<dbReference type="STRING" id="29172.A0A0D8XHT9"/>
<dbReference type="Pfam" id="PF00271">
    <property type="entry name" value="Helicase_C"/>
    <property type="match status" value="1"/>
</dbReference>
<dbReference type="PROSITE" id="PS00039">
    <property type="entry name" value="DEAD_ATP_HELICASE"/>
    <property type="match status" value="1"/>
</dbReference>
<evidence type="ECO:0000256" key="6">
    <source>
        <dbReference type="RuleBase" id="RU000492"/>
    </source>
</evidence>
<dbReference type="InterPro" id="IPR001650">
    <property type="entry name" value="Helicase_C-like"/>
</dbReference>
<dbReference type="GO" id="GO:0003723">
    <property type="term" value="F:RNA binding"/>
    <property type="evidence" value="ECO:0007669"/>
    <property type="project" value="UniProtKB-UniRule"/>
</dbReference>
<keyword evidence="4 6" id="KW-0067">ATP-binding</keyword>
<keyword evidence="12" id="KW-1185">Reference proteome</keyword>
<dbReference type="GO" id="GO:0016787">
    <property type="term" value="F:hydrolase activity"/>
    <property type="evidence" value="ECO:0007669"/>
    <property type="project" value="UniProtKB-KW"/>
</dbReference>
<keyword evidence="3 6" id="KW-0347">Helicase</keyword>
<feature type="domain" description="Helicase C-terminal" evidence="10">
    <location>
        <begin position="201"/>
        <end position="376"/>
    </location>
</feature>
<evidence type="ECO:0000259" key="9">
    <source>
        <dbReference type="PROSITE" id="PS51192"/>
    </source>
</evidence>
<evidence type="ECO:0000256" key="8">
    <source>
        <dbReference type="SAM" id="Phobius"/>
    </source>
</evidence>
<accession>A0A0D8XHT9</accession>
<dbReference type="EMBL" id="KN716490">
    <property type="protein sequence ID" value="KJH44210.1"/>
    <property type="molecule type" value="Genomic_DNA"/>
</dbReference>
<dbReference type="InterPro" id="IPR000629">
    <property type="entry name" value="RNA-helicase_DEAD-box_CS"/>
</dbReference>
<comment type="function">
    <text evidence="7">RNA helicase.</text>
</comment>
<dbReference type="GO" id="GO:0003724">
    <property type="term" value="F:RNA helicase activity"/>
    <property type="evidence" value="ECO:0007669"/>
    <property type="project" value="UniProtKB-EC"/>
</dbReference>
<sequence>MDNFQIQAGRELLRYHDVVVESPTGSGKTLAYLIPVFTLMKRNTSLGRHEFGALILCPSRELAIQIAAVAAPFATRVNYSVVTAVGGRKLEESIKKLEHGGNILIATPGRLSKLLSIDKTGNFQRSLKTVEVLIVDEADRFNESQFQTHLKEILLALPKQRRTGLFSATQAKESQDLSMFGLRNKKVINIRESVDYVSPSALKNFYAECKAEEKLICLVEFIRNIPNKKVLVFLPSSASVKYFHAILKRVLTKRSLYAVHGHNTSKERCKQFSRIYIKIDAFRKSTDAVLFSTDLMSRGIDIEDIDWVIQFEVPKLSRCNFIMVFDLSILNHISTVGLFIALVAQRGAAVKATPCSFFLLNKLLTLAIYPSMNRYSVNI</sequence>
<evidence type="ECO:0000313" key="12">
    <source>
        <dbReference type="Proteomes" id="UP000053766"/>
    </source>
</evidence>
<proteinExistence type="inferred from homology"/>
<dbReference type="InterPro" id="IPR011545">
    <property type="entry name" value="DEAD/DEAH_box_helicase_dom"/>
</dbReference>
<dbReference type="InterPro" id="IPR014001">
    <property type="entry name" value="Helicase_ATP-bd"/>
</dbReference>
<reference evidence="12" key="2">
    <citation type="journal article" date="2016" name="Sci. Rep.">
        <title>Dictyocaulus viviparus genome, variome and transcriptome elucidate lungworm biology and support future intervention.</title>
        <authorList>
            <person name="McNulty S.N."/>
            <person name="Strube C."/>
            <person name="Rosa B.A."/>
            <person name="Martin J.C."/>
            <person name="Tyagi R."/>
            <person name="Choi Y.J."/>
            <person name="Wang Q."/>
            <person name="Hallsworth Pepin K."/>
            <person name="Zhang X."/>
            <person name="Ozersky P."/>
            <person name="Wilson R.K."/>
            <person name="Sternberg P.W."/>
            <person name="Gasser R.B."/>
            <person name="Mitreva M."/>
        </authorList>
    </citation>
    <scope>NUCLEOTIDE SEQUENCE [LARGE SCALE GENOMIC DNA]</scope>
    <source>
        <strain evidence="12">HannoverDv2000</strain>
    </source>
</reference>
<dbReference type="InterPro" id="IPR027417">
    <property type="entry name" value="P-loop_NTPase"/>
</dbReference>
<evidence type="ECO:0000256" key="2">
    <source>
        <dbReference type="ARBA" id="ARBA00022801"/>
    </source>
</evidence>
<protein>
    <recommendedName>
        <fullName evidence="7">ATP-dependent RNA helicase</fullName>
        <ecNumber evidence="7">3.6.4.13</ecNumber>
    </recommendedName>
</protein>
<dbReference type="PROSITE" id="PS51194">
    <property type="entry name" value="HELICASE_CTER"/>
    <property type="match status" value="1"/>
</dbReference>
<comment type="similarity">
    <text evidence="6">Belongs to the DEAD box helicase family.</text>
</comment>
<keyword evidence="1 6" id="KW-0547">Nucleotide-binding</keyword>
<dbReference type="EC" id="3.6.4.13" evidence="7"/>
<feature type="domain" description="Helicase ATP-binding" evidence="9">
    <location>
        <begin position="9"/>
        <end position="188"/>
    </location>
</feature>
<dbReference type="SMART" id="SM00487">
    <property type="entry name" value="DEXDc"/>
    <property type="match status" value="1"/>
</dbReference>
<dbReference type="AlphaFoldDB" id="A0A0D8XHT9"/>
<dbReference type="GO" id="GO:0005524">
    <property type="term" value="F:ATP binding"/>
    <property type="evidence" value="ECO:0007669"/>
    <property type="project" value="UniProtKB-UniRule"/>
</dbReference>
<comment type="catalytic activity">
    <reaction evidence="7">
        <text>ATP + H2O = ADP + phosphate + H(+)</text>
        <dbReference type="Rhea" id="RHEA:13065"/>
        <dbReference type="ChEBI" id="CHEBI:15377"/>
        <dbReference type="ChEBI" id="CHEBI:15378"/>
        <dbReference type="ChEBI" id="CHEBI:30616"/>
        <dbReference type="ChEBI" id="CHEBI:43474"/>
        <dbReference type="ChEBI" id="CHEBI:456216"/>
        <dbReference type="EC" id="3.6.4.13"/>
    </reaction>
</comment>
<dbReference type="Proteomes" id="UP000053766">
    <property type="component" value="Unassembled WGS sequence"/>
</dbReference>
<dbReference type="OrthoDB" id="7396459at2759"/>
<keyword evidence="8" id="KW-1133">Transmembrane helix</keyword>
<dbReference type="Pfam" id="PF00270">
    <property type="entry name" value="DEAD"/>
    <property type="match status" value="1"/>
</dbReference>
<comment type="domain">
    <text evidence="7">The Q motif is unique to and characteristic of the DEAD box family of RNA helicases and controls ATP binding and hydrolysis.</text>
</comment>
<name>A0A0D8XHT9_DICVI</name>
<keyword evidence="8" id="KW-0472">Membrane</keyword>
<evidence type="ECO:0000256" key="4">
    <source>
        <dbReference type="ARBA" id="ARBA00022840"/>
    </source>
</evidence>
<dbReference type="PROSITE" id="PS51192">
    <property type="entry name" value="HELICASE_ATP_BIND_1"/>
    <property type="match status" value="1"/>
</dbReference>
<keyword evidence="8" id="KW-0812">Transmembrane</keyword>
<reference evidence="11 12" key="1">
    <citation type="submission" date="2013-11" db="EMBL/GenBank/DDBJ databases">
        <title>Draft genome of the bovine lungworm Dictyocaulus viviparus.</title>
        <authorList>
            <person name="Mitreva M."/>
        </authorList>
    </citation>
    <scope>NUCLEOTIDE SEQUENCE [LARGE SCALE GENOMIC DNA]</scope>
    <source>
        <strain evidence="11 12">HannoverDv2000</strain>
    </source>
</reference>
<dbReference type="Gene3D" id="3.40.50.300">
    <property type="entry name" value="P-loop containing nucleotide triphosphate hydrolases"/>
    <property type="match status" value="2"/>
</dbReference>
<evidence type="ECO:0000256" key="5">
    <source>
        <dbReference type="ARBA" id="ARBA00022884"/>
    </source>
</evidence>
<keyword evidence="5 7" id="KW-0694">RNA-binding</keyword>
<evidence type="ECO:0000256" key="3">
    <source>
        <dbReference type="ARBA" id="ARBA00022806"/>
    </source>
</evidence>
<dbReference type="PANTHER" id="PTHR24031">
    <property type="entry name" value="RNA HELICASE"/>
    <property type="match status" value="1"/>
</dbReference>
<keyword evidence="2 6" id="KW-0378">Hydrolase</keyword>
<evidence type="ECO:0000256" key="1">
    <source>
        <dbReference type="ARBA" id="ARBA00022741"/>
    </source>
</evidence>
<organism evidence="11 12">
    <name type="scientific">Dictyocaulus viviparus</name>
    <name type="common">Bovine lungworm</name>
    <dbReference type="NCBI Taxonomy" id="29172"/>
    <lineage>
        <taxon>Eukaryota</taxon>
        <taxon>Metazoa</taxon>
        <taxon>Ecdysozoa</taxon>
        <taxon>Nematoda</taxon>
        <taxon>Chromadorea</taxon>
        <taxon>Rhabditida</taxon>
        <taxon>Rhabditina</taxon>
        <taxon>Rhabditomorpha</taxon>
        <taxon>Strongyloidea</taxon>
        <taxon>Metastrongylidae</taxon>
        <taxon>Dictyocaulus</taxon>
    </lineage>
</organism>
<evidence type="ECO:0000259" key="10">
    <source>
        <dbReference type="PROSITE" id="PS51194"/>
    </source>
</evidence>
<evidence type="ECO:0000256" key="7">
    <source>
        <dbReference type="RuleBase" id="RU365068"/>
    </source>
</evidence>
<dbReference type="GO" id="GO:0043186">
    <property type="term" value="C:P granule"/>
    <property type="evidence" value="ECO:0007669"/>
    <property type="project" value="UniProtKB-ARBA"/>
</dbReference>
<evidence type="ECO:0000313" key="11">
    <source>
        <dbReference type="EMBL" id="KJH44210.1"/>
    </source>
</evidence>
<dbReference type="SUPFAM" id="SSF52540">
    <property type="entry name" value="P-loop containing nucleoside triphosphate hydrolases"/>
    <property type="match status" value="2"/>
</dbReference>